<evidence type="ECO:0008006" key="10">
    <source>
        <dbReference type="Google" id="ProtNLM"/>
    </source>
</evidence>
<evidence type="ECO:0000256" key="2">
    <source>
        <dbReference type="ARBA" id="ARBA00006772"/>
    </source>
</evidence>
<keyword evidence="3 7" id="KW-0812">Transmembrane</keyword>
<evidence type="ECO:0000313" key="9">
    <source>
        <dbReference type="Proteomes" id="UP000264800"/>
    </source>
</evidence>
<feature type="transmembrane region" description="Helical" evidence="7">
    <location>
        <begin position="41"/>
        <end position="59"/>
    </location>
</feature>
<dbReference type="PANTHER" id="PTHR10283">
    <property type="entry name" value="SOLUTE CARRIER FAMILY 13 MEMBER"/>
    <property type="match status" value="1"/>
</dbReference>
<feature type="transmembrane region" description="Helical" evidence="7">
    <location>
        <begin position="264"/>
        <end position="282"/>
    </location>
</feature>
<dbReference type="GeneTree" id="ENSGT01030000234550"/>
<dbReference type="AlphaFoldDB" id="A0A3Q2ZYT2"/>
<protein>
    <recommendedName>
        <fullName evidence="10">Solute carrier family 13 member 5a</fullName>
    </recommendedName>
</protein>
<feature type="transmembrane region" description="Helical" evidence="7">
    <location>
        <begin position="12"/>
        <end position="29"/>
    </location>
</feature>
<keyword evidence="6" id="KW-0406">Ion transport</keyword>
<evidence type="ECO:0000256" key="3">
    <source>
        <dbReference type="ARBA" id="ARBA00022692"/>
    </source>
</evidence>
<dbReference type="GO" id="GO:0015137">
    <property type="term" value="F:citrate transmembrane transporter activity"/>
    <property type="evidence" value="ECO:0007669"/>
    <property type="project" value="TreeGrafter"/>
</dbReference>
<keyword evidence="6" id="KW-0915">Sodium</keyword>
<reference evidence="8" key="1">
    <citation type="submission" date="2025-08" db="UniProtKB">
        <authorList>
            <consortium name="Ensembl"/>
        </authorList>
    </citation>
    <scope>IDENTIFICATION</scope>
</reference>
<accession>A0A3Q2ZYT2</accession>
<comment type="subcellular location">
    <subcellularLocation>
        <location evidence="1">Membrane</location>
        <topology evidence="1">Multi-pass membrane protein</topology>
    </subcellularLocation>
</comment>
<dbReference type="GO" id="GO:0015741">
    <property type="term" value="P:fumarate transport"/>
    <property type="evidence" value="ECO:0007669"/>
    <property type="project" value="TreeGrafter"/>
</dbReference>
<dbReference type="InterPro" id="IPR001898">
    <property type="entry name" value="SLC13A/DASS"/>
</dbReference>
<keyword evidence="6" id="KW-0813">Transport</keyword>
<dbReference type="Proteomes" id="UP000264800">
    <property type="component" value="Unplaced"/>
</dbReference>
<dbReference type="OMA" id="ESEESEX"/>
<evidence type="ECO:0000256" key="5">
    <source>
        <dbReference type="ARBA" id="ARBA00023136"/>
    </source>
</evidence>
<evidence type="ECO:0000256" key="6">
    <source>
        <dbReference type="ARBA" id="ARBA00023201"/>
    </source>
</evidence>
<keyword evidence="5 7" id="KW-0472">Membrane</keyword>
<reference evidence="8" key="2">
    <citation type="submission" date="2025-09" db="UniProtKB">
        <authorList>
            <consortium name="Ensembl"/>
        </authorList>
    </citation>
    <scope>IDENTIFICATION</scope>
</reference>
<keyword evidence="9" id="KW-1185">Reference proteome</keyword>
<dbReference type="GO" id="GO:0017153">
    <property type="term" value="F:sodium:dicarboxylate symporter activity"/>
    <property type="evidence" value="ECO:0007669"/>
    <property type="project" value="TreeGrafter"/>
</dbReference>
<feature type="transmembrane region" description="Helical" evidence="7">
    <location>
        <begin position="159"/>
        <end position="178"/>
    </location>
</feature>
<organism evidence="8 9">
    <name type="scientific">Kryptolebias marmoratus</name>
    <name type="common">Mangrove killifish</name>
    <name type="synonym">Rivulus marmoratus</name>
    <dbReference type="NCBI Taxonomy" id="37003"/>
    <lineage>
        <taxon>Eukaryota</taxon>
        <taxon>Metazoa</taxon>
        <taxon>Chordata</taxon>
        <taxon>Craniata</taxon>
        <taxon>Vertebrata</taxon>
        <taxon>Euteleostomi</taxon>
        <taxon>Actinopterygii</taxon>
        <taxon>Neopterygii</taxon>
        <taxon>Teleostei</taxon>
        <taxon>Neoteleostei</taxon>
        <taxon>Acanthomorphata</taxon>
        <taxon>Ovalentaria</taxon>
        <taxon>Atherinomorphae</taxon>
        <taxon>Cyprinodontiformes</taxon>
        <taxon>Rivulidae</taxon>
        <taxon>Kryptolebias</taxon>
    </lineage>
</organism>
<comment type="similarity">
    <text evidence="2">Belongs to the SLC13A/DASS transporter (TC 2.A.47) family. NADC subfamily.</text>
</comment>
<dbReference type="GO" id="GO:0005886">
    <property type="term" value="C:plasma membrane"/>
    <property type="evidence" value="ECO:0007669"/>
    <property type="project" value="TreeGrafter"/>
</dbReference>
<feature type="transmembrane region" description="Helical" evidence="7">
    <location>
        <begin position="65"/>
        <end position="95"/>
    </location>
</feature>
<feature type="transmembrane region" description="Helical" evidence="7">
    <location>
        <begin position="198"/>
        <end position="223"/>
    </location>
</feature>
<dbReference type="GO" id="GO:0015141">
    <property type="term" value="F:succinate transmembrane transporter activity"/>
    <property type="evidence" value="ECO:0007669"/>
    <property type="project" value="TreeGrafter"/>
</dbReference>
<dbReference type="GO" id="GO:0015729">
    <property type="term" value="P:oxaloacetate transport"/>
    <property type="evidence" value="ECO:0007669"/>
    <property type="project" value="TreeGrafter"/>
</dbReference>
<evidence type="ECO:0000256" key="1">
    <source>
        <dbReference type="ARBA" id="ARBA00004141"/>
    </source>
</evidence>
<sequence>MAVYWCTEVLPLAVTALLPTVLFPALGIMESKHVCMQYLKDTNMLFVGGLMVAVAVEHWNLHKRIALRVLLLVGVQPALLMLGFMGVTAFLSMWISNTATTAMMVPIVQAVLDQLNGDVEPSSKNQSRTEALQQEQQEKTITVEEITAPNIPEKGGIHLLLCSFIVSYIGGVATLTGTGPNLVLMGQMSQLFPQNGDVINFASWFVFAFPTMVLMLTLAWFWLQFLYIGCNLRRTWGCGSARSQKEKAAFEVIRAEYCQMGSMSYGEGSVLALFILMVALWFTRDPRFMDGFALAKGSEVKLHSGCCSSKISCCH</sequence>
<evidence type="ECO:0000313" key="8">
    <source>
        <dbReference type="Ensembl" id="ENSKMAP00000008560.1"/>
    </source>
</evidence>
<dbReference type="Pfam" id="PF00939">
    <property type="entry name" value="Na_sulph_symp"/>
    <property type="match status" value="1"/>
</dbReference>
<dbReference type="Ensembl" id="ENSKMAT00000008691.1">
    <property type="protein sequence ID" value="ENSKMAP00000008560.1"/>
    <property type="gene ID" value="ENSKMAG00000006408.1"/>
</dbReference>
<keyword evidence="4 7" id="KW-1133">Transmembrane helix</keyword>
<proteinExistence type="inferred from homology"/>
<evidence type="ECO:0000256" key="4">
    <source>
        <dbReference type="ARBA" id="ARBA00022989"/>
    </source>
</evidence>
<name>A0A3Q2ZYT2_KRYMA</name>
<evidence type="ECO:0000256" key="7">
    <source>
        <dbReference type="SAM" id="Phobius"/>
    </source>
</evidence>
<keyword evidence="6" id="KW-0739">Sodium transport</keyword>
<dbReference type="PANTHER" id="PTHR10283:SF134">
    <property type="entry name" value="SOLUTE CARRIER FAMILY 13 MEMBER 5A"/>
    <property type="match status" value="1"/>
</dbReference>